<protein>
    <recommendedName>
        <fullName evidence="1">non-specific serine/threonine protein kinase</fullName>
        <ecNumber evidence="1">2.7.11.1</ecNumber>
    </recommendedName>
</protein>
<feature type="compositionally biased region" description="Basic and acidic residues" evidence="9">
    <location>
        <begin position="31"/>
        <end position="45"/>
    </location>
</feature>
<dbReference type="PANTHER" id="PTHR24419">
    <property type="entry name" value="INTERLEUKIN-1 RECEPTOR-ASSOCIATED KINASE"/>
    <property type="match status" value="1"/>
</dbReference>
<dbReference type="GO" id="GO:0035556">
    <property type="term" value="P:intracellular signal transduction"/>
    <property type="evidence" value="ECO:0007669"/>
    <property type="project" value="TreeGrafter"/>
</dbReference>
<dbReference type="InterPro" id="IPR000719">
    <property type="entry name" value="Prot_kinase_dom"/>
</dbReference>
<evidence type="ECO:0000256" key="3">
    <source>
        <dbReference type="ARBA" id="ARBA00022679"/>
    </source>
</evidence>
<feature type="compositionally biased region" description="Polar residues" evidence="9">
    <location>
        <begin position="565"/>
        <end position="574"/>
    </location>
</feature>
<keyword evidence="3" id="KW-0808">Transferase</keyword>
<dbReference type="AlphaFoldDB" id="A0A2B7YJ83"/>
<feature type="compositionally biased region" description="Acidic residues" evidence="9">
    <location>
        <begin position="82"/>
        <end position="91"/>
    </location>
</feature>
<evidence type="ECO:0000256" key="9">
    <source>
        <dbReference type="SAM" id="MobiDB-lite"/>
    </source>
</evidence>
<reference evidence="11 12" key="1">
    <citation type="submission" date="2017-10" db="EMBL/GenBank/DDBJ databases">
        <title>Comparative genomics in systemic dimorphic fungi from Ajellomycetaceae.</title>
        <authorList>
            <person name="Munoz J.F."/>
            <person name="Mcewen J.G."/>
            <person name="Clay O.K."/>
            <person name="Cuomo C.A."/>
        </authorList>
    </citation>
    <scope>NUCLEOTIDE SEQUENCE [LARGE SCALE GENOMIC DNA]</scope>
    <source>
        <strain evidence="11 12">UAMH7299</strain>
    </source>
</reference>
<evidence type="ECO:0000256" key="5">
    <source>
        <dbReference type="ARBA" id="ARBA00022777"/>
    </source>
</evidence>
<keyword evidence="6" id="KW-0067">ATP-binding</keyword>
<evidence type="ECO:0000259" key="10">
    <source>
        <dbReference type="PROSITE" id="PS50011"/>
    </source>
</evidence>
<dbReference type="EC" id="2.7.11.1" evidence="1"/>
<feature type="region of interest" description="Disordered" evidence="9">
    <location>
        <begin position="551"/>
        <end position="598"/>
    </location>
</feature>
<accession>A0A2B7YJ83</accession>
<sequence>MFSPSFSSHPPRKRTTSSSRPVTIRKVYGKRRTEAPRAALERDDVINSGPLLKSKRQSVDKKVDHTISTLEEDIAALTLGGGDDDDDDDDDSTNKREKGEDGGKCLEEELMQHSDSALDSAADAAALDGLALDSGKGQPMIAVQIIQPKEGNCDDDFETKLDNTEIASAKKEKSPKPKQAPRRSSGCIEDVKTNLYVRPVLREALSPLASRGVQKFESWARRAGDYFTVEKIAEGSYGEVYQMRLNEETTKNARISKSKLARLKAYDDGVFKIVPLRARHGVGSKKFTSIQEIVSEVQLLKLLDPIPGFARFREVHVVQGRFPEIYRNAWTKYKMTSDDCLNPDPSKKRSYPDTQLWAILEMDNAGYELEKFAWSSVFQVYDIFWGVALGLARAEQFASFEHRDLHLGNICIKSTANDRNPQEYFPTGGDALNPMTGFGLSGLETTIIDYSLSRAELQHVNVTDQDLVAIASSDLDKKRIFDAIGRDDDEKLLRDTYRYMRSQLYRNEPLNPVQLPNEQGIWEEYNPRTNLIWLLFILKMLLKKCEKPEVQAPPLDSRKPLGPRSANNKLSNKVSVGKNVPLKGKPAKQKPGNTPITATTTGEISAAVTSSTTASSLAMDLWDRLQTTLEMLDLEDGDETLYCAGDLVAFAIGAQWLKEGDFLC</sequence>
<keyword evidence="5 11" id="KW-0418">Kinase</keyword>
<comment type="catalytic activity">
    <reaction evidence="7">
        <text>L-threonyl-[protein] + ATP = O-phospho-L-threonyl-[protein] + ADP + H(+)</text>
        <dbReference type="Rhea" id="RHEA:46608"/>
        <dbReference type="Rhea" id="RHEA-COMP:11060"/>
        <dbReference type="Rhea" id="RHEA-COMP:11605"/>
        <dbReference type="ChEBI" id="CHEBI:15378"/>
        <dbReference type="ChEBI" id="CHEBI:30013"/>
        <dbReference type="ChEBI" id="CHEBI:30616"/>
        <dbReference type="ChEBI" id="CHEBI:61977"/>
        <dbReference type="ChEBI" id="CHEBI:456216"/>
        <dbReference type="EC" id="2.7.11.1"/>
    </reaction>
</comment>
<feature type="region of interest" description="Disordered" evidence="9">
    <location>
        <begin position="164"/>
        <end position="185"/>
    </location>
</feature>
<evidence type="ECO:0000256" key="2">
    <source>
        <dbReference type="ARBA" id="ARBA00022527"/>
    </source>
</evidence>
<dbReference type="GO" id="GO:0072354">
    <property type="term" value="F:histone H3T3 kinase activity"/>
    <property type="evidence" value="ECO:0007669"/>
    <property type="project" value="TreeGrafter"/>
</dbReference>
<dbReference type="Gene3D" id="3.30.200.20">
    <property type="entry name" value="Phosphorylase Kinase, domain 1"/>
    <property type="match status" value="1"/>
</dbReference>
<dbReference type="GO" id="GO:0000278">
    <property type="term" value="P:mitotic cell cycle"/>
    <property type="evidence" value="ECO:0007669"/>
    <property type="project" value="TreeGrafter"/>
</dbReference>
<organism evidence="11 12">
    <name type="scientific">Polytolypa hystricis (strain UAMH7299)</name>
    <dbReference type="NCBI Taxonomy" id="1447883"/>
    <lineage>
        <taxon>Eukaryota</taxon>
        <taxon>Fungi</taxon>
        <taxon>Dikarya</taxon>
        <taxon>Ascomycota</taxon>
        <taxon>Pezizomycotina</taxon>
        <taxon>Eurotiomycetes</taxon>
        <taxon>Eurotiomycetidae</taxon>
        <taxon>Onygenales</taxon>
        <taxon>Onygenales incertae sedis</taxon>
        <taxon>Polytolypa</taxon>
    </lineage>
</organism>
<dbReference type="Gene3D" id="1.10.510.10">
    <property type="entry name" value="Transferase(Phosphotransferase) domain 1"/>
    <property type="match status" value="1"/>
</dbReference>
<dbReference type="GO" id="GO:0005737">
    <property type="term" value="C:cytoplasm"/>
    <property type="evidence" value="ECO:0007669"/>
    <property type="project" value="TreeGrafter"/>
</dbReference>
<dbReference type="InterPro" id="IPR024604">
    <property type="entry name" value="GSG2_C"/>
</dbReference>
<dbReference type="SUPFAM" id="SSF56112">
    <property type="entry name" value="Protein kinase-like (PK-like)"/>
    <property type="match status" value="1"/>
</dbReference>
<dbReference type="Proteomes" id="UP000224634">
    <property type="component" value="Unassembled WGS sequence"/>
</dbReference>
<evidence type="ECO:0000313" key="12">
    <source>
        <dbReference type="Proteomes" id="UP000224634"/>
    </source>
</evidence>
<dbReference type="STRING" id="1447883.A0A2B7YJ83"/>
<evidence type="ECO:0000256" key="7">
    <source>
        <dbReference type="ARBA" id="ARBA00047899"/>
    </source>
</evidence>
<evidence type="ECO:0000313" key="11">
    <source>
        <dbReference type="EMBL" id="PGH21636.1"/>
    </source>
</evidence>
<dbReference type="InterPro" id="IPR011009">
    <property type="entry name" value="Kinase-like_dom_sf"/>
</dbReference>
<gene>
    <name evidence="11" type="ORF">AJ80_03069</name>
</gene>
<feature type="domain" description="Protein kinase" evidence="10">
    <location>
        <begin position="226"/>
        <end position="664"/>
    </location>
</feature>
<dbReference type="PROSITE" id="PS50011">
    <property type="entry name" value="PROTEIN_KINASE_DOM"/>
    <property type="match status" value="1"/>
</dbReference>
<dbReference type="OrthoDB" id="5327538at2759"/>
<dbReference type="PANTHER" id="PTHR24419:SF18">
    <property type="entry name" value="SERINE_THREONINE-PROTEIN KINASE HASPIN"/>
    <property type="match status" value="1"/>
</dbReference>
<feature type="region of interest" description="Disordered" evidence="9">
    <location>
        <begin position="77"/>
        <end position="104"/>
    </location>
</feature>
<dbReference type="SMART" id="SM01331">
    <property type="entry name" value="DUF3635"/>
    <property type="match status" value="1"/>
</dbReference>
<keyword evidence="2" id="KW-0723">Serine/threonine-protein kinase</keyword>
<name>A0A2B7YJ83_POLH7</name>
<dbReference type="GO" id="GO:0005634">
    <property type="term" value="C:nucleus"/>
    <property type="evidence" value="ECO:0007669"/>
    <property type="project" value="TreeGrafter"/>
</dbReference>
<evidence type="ECO:0000256" key="8">
    <source>
        <dbReference type="ARBA" id="ARBA00048679"/>
    </source>
</evidence>
<proteinExistence type="predicted"/>
<evidence type="ECO:0000256" key="4">
    <source>
        <dbReference type="ARBA" id="ARBA00022741"/>
    </source>
</evidence>
<keyword evidence="12" id="KW-1185">Reference proteome</keyword>
<comment type="catalytic activity">
    <reaction evidence="8">
        <text>L-seryl-[protein] + ATP = O-phospho-L-seryl-[protein] + ADP + H(+)</text>
        <dbReference type="Rhea" id="RHEA:17989"/>
        <dbReference type="Rhea" id="RHEA-COMP:9863"/>
        <dbReference type="Rhea" id="RHEA-COMP:11604"/>
        <dbReference type="ChEBI" id="CHEBI:15378"/>
        <dbReference type="ChEBI" id="CHEBI:29999"/>
        <dbReference type="ChEBI" id="CHEBI:30616"/>
        <dbReference type="ChEBI" id="CHEBI:83421"/>
        <dbReference type="ChEBI" id="CHEBI:456216"/>
        <dbReference type="EC" id="2.7.11.1"/>
    </reaction>
</comment>
<dbReference type="EMBL" id="PDNA01000032">
    <property type="protein sequence ID" value="PGH21636.1"/>
    <property type="molecule type" value="Genomic_DNA"/>
</dbReference>
<feature type="compositionally biased region" description="Basic and acidic residues" evidence="9">
    <location>
        <begin position="164"/>
        <end position="175"/>
    </location>
</feature>
<evidence type="ECO:0000256" key="1">
    <source>
        <dbReference type="ARBA" id="ARBA00012513"/>
    </source>
</evidence>
<evidence type="ECO:0000256" key="6">
    <source>
        <dbReference type="ARBA" id="ARBA00022840"/>
    </source>
</evidence>
<comment type="caution">
    <text evidence="11">The sequence shown here is derived from an EMBL/GenBank/DDBJ whole genome shotgun (WGS) entry which is preliminary data.</text>
</comment>
<feature type="region of interest" description="Disordered" evidence="9">
    <location>
        <begin position="1"/>
        <end position="61"/>
    </location>
</feature>
<keyword evidence="4" id="KW-0547">Nucleotide-binding</keyword>
<feature type="compositionally biased region" description="Basic and acidic residues" evidence="9">
    <location>
        <begin position="92"/>
        <end position="104"/>
    </location>
</feature>
<dbReference type="Pfam" id="PF12330">
    <property type="entry name" value="Haspin_kinase"/>
    <property type="match status" value="1"/>
</dbReference>
<dbReference type="GO" id="GO:0005524">
    <property type="term" value="F:ATP binding"/>
    <property type="evidence" value="ECO:0007669"/>
    <property type="project" value="UniProtKB-KW"/>
</dbReference>